<dbReference type="GO" id="GO:0004803">
    <property type="term" value="F:transposase activity"/>
    <property type="evidence" value="ECO:0007669"/>
    <property type="project" value="UniProtKB-UniRule"/>
</dbReference>
<keyword evidence="8" id="KW-1185">Reference proteome</keyword>
<evidence type="ECO:0000256" key="1">
    <source>
        <dbReference type="ARBA" id="ARBA00002190"/>
    </source>
</evidence>
<evidence type="ECO:0000256" key="6">
    <source>
        <dbReference type="RuleBase" id="RU365089"/>
    </source>
</evidence>
<evidence type="ECO:0000313" key="8">
    <source>
        <dbReference type="Proteomes" id="UP001165679"/>
    </source>
</evidence>
<keyword evidence="6" id="KW-0814">Transposable element</keyword>
<keyword evidence="3 6" id="KW-0815">Transposition</keyword>
<name>A0AA42CHZ1_9PROT</name>
<sequence length="319" mass="35375">MTDDRLPLAELLAKAGDGDFLRSVAEAVVQLLMESDVDGLIGAGRHERSGERTTYRNGYRDRSLDTRLGSLQLRIPKLRQGSYFPPFLEPRKTSEKALVAVIQEAWVGGVSTRRVDDLVQAMGLSGIGKSTVSKLCRDIDERVGAFLDRPLVGDWPYLWLDATYLRQREGGRIVSVAAIIAVAANTEGKREIVGLHIGPSEAETFWSTFLKSLVRRGLRGAKLVISDAHEGLKAAIRRVMGASWQRCRVHWMRNALSYVPKGQQSMVSAALRQAFIQPDRATASQTLRHVADQLRAKWPKLGGFIDESEADVLAHMDFP</sequence>
<gene>
    <name evidence="7" type="ORF">OL599_24840</name>
</gene>
<dbReference type="NCBIfam" id="NF033543">
    <property type="entry name" value="transpos_IS256"/>
    <property type="match status" value="1"/>
</dbReference>
<reference evidence="7" key="1">
    <citation type="submission" date="2022-09" db="EMBL/GenBank/DDBJ databases">
        <title>Rhodovastum sp. nov. RN2-1 isolated from soil in Seongnam, South Korea.</title>
        <authorList>
            <person name="Le N.T."/>
        </authorList>
    </citation>
    <scope>NUCLEOTIDE SEQUENCE</scope>
    <source>
        <strain evidence="7">RN2-1</strain>
    </source>
</reference>
<organism evidence="7 8">
    <name type="scientific">Limobrevibacterium gyesilva</name>
    <dbReference type="NCBI Taxonomy" id="2991712"/>
    <lineage>
        <taxon>Bacteria</taxon>
        <taxon>Pseudomonadati</taxon>
        <taxon>Pseudomonadota</taxon>
        <taxon>Alphaproteobacteria</taxon>
        <taxon>Acetobacterales</taxon>
        <taxon>Acetobacteraceae</taxon>
        <taxon>Limobrevibacterium</taxon>
    </lineage>
</organism>
<dbReference type="Proteomes" id="UP001165679">
    <property type="component" value="Unassembled WGS sequence"/>
</dbReference>
<dbReference type="Pfam" id="PF00872">
    <property type="entry name" value="Transposase_mut"/>
    <property type="match status" value="1"/>
</dbReference>
<comment type="function">
    <text evidence="1 6">Required for the transposition of the insertion element.</text>
</comment>
<keyword evidence="5 6" id="KW-0233">DNA recombination</keyword>
<proteinExistence type="inferred from homology"/>
<dbReference type="GO" id="GO:0003677">
    <property type="term" value="F:DNA binding"/>
    <property type="evidence" value="ECO:0007669"/>
    <property type="project" value="UniProtKB-UniRule"/>
</dbReference>
<accession>A0AA42CHZ1</accession>
<evidence type="ECO:0000256" key="4">
    <source>
        <dbReference type="ARBA" id="ARBA00023125"/>
    </source>
</evidence>
<evidence type="ECO:0000256" key="5">
    <source>
        <dbReference type="ARBA" id="ARBA00023172"/>
    </source>
</evidence>
<dbReference type="PANTHER" id="PTHR33217">
    <property type="entry name" value="TRANSPOSASE FOR INSERTION SEQUENCE ELEMENT IS1081"/>
    <property type="match status" value="1"/>
</dbReference>
<dbReference type="AlphaFoldDB" id="A0AA42CHZ1"/>
<dbReference type="RefSeq" id="WP_264716751.1">
    <property type="nucleotide sequence ID" value="NZ_JAPDNT010000052.1"/>
</dbReference>
<evidence type="ECO:0000256" key="2">
    <source>
        <dbReference type="ARBA" id="ARBA00010961"/>
    </source>
</evidence>
<reference evidence="7" key="2">
    <citation type="submission" date="2022-10" db="EMBL/GenBank/DDBJ databases">
        <authorList>
            <person name="Trinh H.N."/>
        </authorList>
    </citation>
    <scope>NUCLEOTIDE SEQUENCE</scope>
    <source>
        <strain evidence="7">RN2-1</strain>
    </source>
</reference>
<dbReference type="PANTHER" id="PTHR33217:SF7">
    <property type="entry name" value="TRANSPOSASE FOR INSERTION SEQUENCE ELEMENT IS1081"/>
    <property type="match status" value="1"/>
</dbReference>
<feature type="non-terminal residue" evidence="7">
    <location>
        <position position="319"/>
    </location>
</feature>
<keyword evidence="4 6" id="KW-0238">DNA-binding</keyword>
<comment type="similarity">
    <text evidence="2 6">Belongs to the transposase mutator family.</text>
</comment>
<dbReference type="GO" id="GO:0006313">
    <property type="term" value="P:DNA transposition"/>
    <property type="evidence" value="ECO:0007669"/>
    <property type="project" value="UniProtKB-UniRule"/>
</dbReference>
<dbReference type="EMBL" id="JAPDNT010000052">
    <property type="protein sequence ID" value="MCW3477781.1"/>
    <property type="molecule type" value="Genomic_DNA"/>
</dbReference>
<protein>
    <recommendedName>
        <fullName evidence="6">Mutator family transposase</fullName>
    </recommendedName>
</protein>
<evidence type="ECO:0000313" key="7">
    <source>
        <dbReference type="EMBL" id="MCW3477781.1"/>
    </source>
</evidence>
<comment type="caution">
    <text evidence="7">The sequence shown here is derived from an EMBL/GenBank/DDBJ whole genome shotgun (WGS) entry which is preliminary data.</text>
</comment>
<dbReference type="InterPro" id="IPR001207">
    <property type="entry name" value="Transposase_mutator"/>
</dbReference>
<evidence type="ECO:0000256" key="3">
    <source>
        <dbReference type="ARBA" id="ARBA00022578"/>
    </source>
</evidence>